<proteinExistence type="predicted"/>
<dbReference type="Pfam" id="PF13406">
    <property type="entry name" value="SLT_2"/>
    <property type="match status" value="1"/>
</dbReference>
<gene>
    <name evidence="4" type="ORF">C8N35_106147</name>
</gene>
<comment type="caution">
    <text evidence="4">The sequence shown here is derived from an EMBL/GenBank/DDBJ whole genome shotgun (WGS) entry which is preliminary data.</text>
</comment>
<dbReference type="SUPFAM" id="SSF53955">
    <property type="entry name" value="Lysozyme-like"/>
    <property type="match status" value="1"/>
</dbReference>
<dbReference type="InterPro" id="IPR036366">
    <property type="entry name" value="PGBDSf"/>
</dbReference>
<keyword evidence="5" id="KW-1185">Reference proteome</keyword>
<evidence type="ECO:0000259" key="3">
    <source>
        <dbReference type="Pfam" id="PF13406"/>
    </source>
</evidence>
<feature type="domain" description="Peptidoglycan binding-like" evidence="2">
    <location>
        <begin position="352"/>
        <end position="406"/>
    </location>
</feature>
<accession>A0A2T5V7N4</accession>
<organism evidence="4 5">
    <name type="scientific">Breoghania corrubedonensis</name>
    <dbReference type="NCBI Taxonomy" id="665038"/>
    <lineage>
        <taxon>Bacteria</taxon>
        <taxon>Pseudomonadati</taxon>
        <taxon>Pseudomonadota</taxon>
        <taxon>Alphaproteobacteria</taxon>
        <taxon>Hyphomicrobiales</taxon>
        <taxon>Stappiaceae</taxon>
        <taxon>Breoghania</taxon>
    </lineage>
</organism>
<dbReference type="InterPro" id="IPR043426">
    <property type="entry name" value="MltB-like"/>
</dbReference>
<protein>
    <submittedName>
        <fullName evidence="4">Lytic murein transglycosylase</fullName>
    </submittedName>
</protein>
<dbReference type="EMBL" id="QAYG01000006">
    <property type="protein sequence ID" value="PTW59762.1"/>
    <property type="molecule type" value="Genomic_DNA"/>
</dbReference>
<dbReference type="Gene3D" id="1.10.8.350">
    <property type="entry name" value="Bacterial muramidase"/>
    <property type="match status" value="1"/>
</dbReference>
<feature type="chain" id="PRO_5015760692" evidence="1">
    <location>
        <begin position="22"/>
        <end position="409"/>
    </location>
</feature>
<dbReference type="Gene3D" id="1.10.101.10">
    <property type="entry name" value="PGBD-like superfamily/PGBD"/>
    <property type="match status" value="1"/>
</dbReference>
<dbReference type="GO" id="GO:0009253">
    <property type="term" value="P:peptidoglycan catabolic process"/>
    <property type="evidence" value="ECO:0007669"/>
    <property type="project" value="TreeGrafter"/>
</dbReference>
<dbReference type="PANTHER" id="PTHR30163:SF8">
    <property type="entry name" value="LYTIC MUREIN TRANSGLYCOSYLASE"/>
    <property type="match status" value="1"/>
</dbReference>
<dbReference type="InterPro" id="IPR031304">
    <property type="entry name" value="SLT_2"/>
</dbReference>
<dbReference type="InterPro" id="IPR011970">
    <property type="entry name" value="MltB_2"/>
</dbReference>
<evidence type="ECO:0000313" key="5">
    <source>
        <dbReference type="Proteomes" id="UP000244081"/>
    </source>
</evidence>
<dbReference type="InterPro" id="IPR036365">
    <property type="entry name" value="PGBD-like_sf"/>
</dbReference>
<dbReference type="NCBIfam" id="TIGR02283">
    <property type="entry name" value="MltB_2"/>
    <property type="match status" value="1"/>
</dbReference>
<dbReference type="SUPFAM" id="SSF47090">
    <property type="entry name" value="PGBD-like"/>
    <property type="match status" value="1"/>
</dbReference>
<evidence type="ECO:0000313" key="4">
    <source>
        <dbReference type="EMBL" id="PTW59762.1"/>
    </source>
</evidence>
<reference evidence="4 5" key="1">
    <citation type="submission" date="2018-04" db="EMBL/GenBank/DDBJ databases">
        <title>Genomic Encyclopedia of Archaeal and Bacterial Type Strains, Phase II (KMG-II): from individual species to whole genera.</title>
        <authorList>
            <person name="Goeker M."/>
        </authorList>
    </citation>
    <scope>NUCLEOTIDE SEQUENCE [LARGE SCALE GENOMIC DNA]</scope>
    <source>
        <strain evidence="4 5">DSM 23382</strain>
    </source>
</reference>
<feature type="signal peptide" evidence="1">
    <location>
        <begin position="1"/>
        <end position="21"/>
    </location>
</feature>
<dbReference type="RefSeq" id="WP_245926820.1">
    <property type="nucleotide sequence ID" value="NZ_QAYG01000006.1"/>
</dbReference>
<name>A0A2T5V7N4_9HYPH</name>
<dbReference type="GO" id="GO:0008933">
    <property type="term" value="F:peptidoglycan lytic transglycosylase activity"/>
    <property type="evidence" value="ECO:0007669"/>
    <property type="project" value="TreeGrafter"/>
</dbReference>
<dbReference type="InterPro" id="IPR023346">
    <property type="entry name" value="Lysozyme-like_dom_sf"/>
</dbReference>
<dbReference type="Proteomes" id="UP000244081">
    <property type="component" value="Unassembled WGS sequence"/>
</dbReference>
<feature type="domain" description="Transglycosylase SLT" evidence="3">
    <location>
        <begin position="40"/>
        <end position="330"/>
    </location>
</feature>
<dbReference type="PANTHER" id="PTHR30163">
    <property type="entry name" value="MEMBRANE-BOUND LYTIC MUREIN TRANSGLYCOSYLASE B"/>
    <property type="match status" value="1"/>
</dbReference>
<sequence length="409" mass="44736">MRRLAKTITGLAVLAAGTLAAAGGTMGGAQAAGCRNTGDFGRWLEDFKTEARTQGISARVISSSLDGLRYDPSIVRKDRAQSVFSQSFLEFSNRMVSGYRMKQGTRLLKQNASEFRELERKYGVPGPVIVGFWGLETDFGANIGNLPVMNSLATLAFDCRRPDLFREQLMYALKIAQRGDLRPDQMIGAWAGELGQLQFQPKDYFELGVDYNGNGRVDLLKEVPDVLASGARLIQSHGWRAGEPWLVEVRVPRSMPWVEAGLETHHGEAKWSGWGVTARDGSPLKSTGLEASLLLPMGRNGPAFLAYPNFDVYLQWNQSLVYATTAAYFATRLAGAPPRFAGNGDVDALSFNEIKTLQHILQNRGYDVGGVDGMIGANTRSSVRDVQAKLGLPVDGYPTKDLLRRLAGQ</sequence>
<evidence type="ECO:0000256" key="1">
    <source>
        <dbReference type="SAM" id="SignalP"/>
    </source>
</evidence>
<evidence type="ECO:0000259" key="2">
    <source>
        <dbReference type="Pfam" id="PF01471"/>
    </source>
</evidence>
<dbReference type="Pfam" id="PF01471">
    <property type="entry name" value="PG_binding_1"/>
    <property type="match status" value="1"/>
</dbReference>
<dbReference type="InterPro" id="IPR002477">
    <property type="entry name" value="Peptidoglycan-bd-like"/>
</dbReference>
<keyword evidence="1" id="KW-0732">Signal</keyword>
<dbReference type="AlphaFoldDB" id="A0A2T5V7N4"/>
<dbReference type="Gene3D" id="1.10.530.10">
    <property type="match status" value="1"/>
</dbReference>